<organism evidence="2 3">
    <name type="scientific">Gadus morhua</name>
    <name type="common">Atlantic cod</name>
    <dbReference type="NCBI Taxonomy" id="8049"/>
    <lineage>
        <taxon>Eukaryota</taxon>
        <taxon>Metazoa</taxon>
        <taxon>Chordata</taxon>
        <taxon>Craniata</taxon>
        <taxon>Vertebrata</taxon>
        <taxon>Euteleostomi</taxon>
        <taxon>Actinopterygii</taxon>
        <taxon>Neopterygii</taxon>
        <taxon>Teleostei</taxon>
        <taxon>Neoteleostei</taxon>
        <taxon>Acanthomorphata</taxon>
        <taxon>Zeiogadaria</taxon>
        <taxon>Gadariae</taxon>
        <taxon>Gadiformes</taxon>
        <taxon>Gadoidei</taxon>
        <taxon>Gadidae</taxon>
        <taxon>Gadus</taxon>
    </lineage>
</organism>
<dbReference type="AlphaFoldDB" id="A0A8C5A0C5"/>
<accession>A0A8C5A0C5</accession>
<protein>
    <recommendedName>
        <fullName evidence="1">TTF-type domain-containing protein</fullName>
    </recommendedName>
</protein>
<dbReference type="GeneTree" id="ENSGT00940000154356"/>
<dbReference type="Pfam" id="PF05699">
    <property type="entry name" value="Dimer_Tnp_hAT"/>
    <property type="match status" value="1"/>
</dbReference>
<reference evidence="2" key="3">
    <citation type="submission" date="2025-09" db="UniProtKB">
        <authorList>
            <consortium name="Ensembl"/>
        </authorList>
    </citation>
    <scope>IDENTIFICATION</scope>
</reference>
<evidence type="ECO:0000313" key="2">
    <source>
        <dbReference type="Ensembl" id="ENSGMOP00000024613.1"/>
    </source>
</evidence>
<dbReference type="InterPro" id="IPR006580">
    <property type="entry name" value="Znf_TTF"/>
</dbReference>
<dbReference type="InterPro" id="IPR025398">
    <property type="entry name" value="DUF4371"/>
</dbReference>
<proteinExistence type="predicted"/>
<dbReference type="InterPro" id="IPR012337">
    <property type="entry name" value="RNaseH-like_sf"/>
</dbReference>
<dbReference type="InterPro" id="IPR008906">
    <property type="entry name" value="HATC_C_dom"/>
</dbReference>
<keyword evidence="3" id="KW-1185">Reference proteome</keyword>
<evidence type="ECO:0000313" key="3">
    <source>
        <dbReference type="Proteomes" id="UP000694546"/>
    </source>
</evidence>
<reference evidence="2" key="1">
    <citation type="submission" date="2019-07" db="EMBL/GenBank/DDBJ databases">
        <authorList>
            <consortium name="Wellcome Sanger Institute Data Sharing"/>
        </authorList>
    </citation>
    <scope>NUCLEOTIDE SEQUENCE [LARGE SCALE GENOMIC DNA]</scope>
</reference>
<name>A0A8C5A0C5_GADMO</name>
<dbReference type="Proteomes" id="UP000694546">
    <property type="component" value="Chromosome 1"/>
</dbReference>
<dbReference type="SUPFAM" id="SSF53098">
    <property type="entry name" value="Ribonuclease H-like"/>
    <property type="match status" value="1"/>
</dbReference>
<dbReference type="Pfam" id="PF14291">
    <property type="entry name" value="DUF4371"/>
    <property type="match status" value="1"/>
</dbReference>
<sequence>MEITTPAFEVTALASNSLQEEGLDHSTAYKLIDGVIHTIQALRSEEKFAEIFQGASEKAEALNIPLPTVVPGQERKRKVPVRFNQSTTASQVSDEIDSLESYYRKNVYYTFIDTLTAELNSRLHRSITGSPTGSIIRSFHSLTVCANWTSTPNPEAEETVHVLYEDDLAVSSAMPFTTSSSGNSFLIGDDPAHWPEKLTDSERCSIVQKGPVQLRGDFPQNTQGRRFTSTHYYLNMKNGEKIQRSWLVYSKTKDRAVCFCCRLFGDCNKQRFCTDGTNDWKNVSAFLKEHEKSADHLANMAVWRTLQQRLQTGKAIDHRNLAFRGHSEKLYEHGNGNFLGQVQLMAQFDPVMRDHVKRVAEKPHSESYFSKMIQNEIICLVGSCVTNTIVQRVKKSKYFSVIIDCTPDVSHDEQLSVVLRIVDCKPGEGVSIHEHFVGFLVAEDTTGKGLPNLFLGHLQTLDLDLADCRGQSYDNGSNMQGKKQGVQSRVLELNSKALCVRCASHTLNLVVGDAAKSSVTALSFFGLLQRLYALFSASVHRWTILQQHVTYFTIKPLSATRWEARVESVKAVRYQLPEILDALTALREYAEEKQDSECASNANGIHKEMKKWPFLVSTVVWYNVLFHINKVSKLLQKVLAVMAFLKDYREDGFNSAKTDAREIAEKIDLEMAWPEVCQRKKKRQFEYGREETVCTAEEHFRREFFLHMVDTTLVTVRERFSNMEGVFELYGFLYSTDQMQNVMQGKELHECCHRLEKKINDIDAEDLKQEIIHAVKAFPPHVSSPFQMLDYVYRENILDTYPNLSIALRLLLSLPVTVASGERSFSSLKRLKTYLRSTMSQDRLSALAVISIEHEITKTLDMASVITKFAEAKARRVRL</sequence>
<dbReference type="OMA" id="HENECPK"/>
<evidence type="ECO:0000259" key="1">
    <source>
        <dbReference type="SMART" id="SM00597"/>
    </source>
</evidence>
<reference evidence="2" key="2">
    <citation type="submission" date="2025-08" db="UniProtKB">
        <authorList>
            <consortium name="Ensembl"/>
        </authorList>
    </citation>
    <scope>IDENTIFICATION</scope>
</reference>
<dbReference type="Ensembl" id="ENSGMOT00000076513.1">
    <property type="protein sequence ID" value="ENSGMOP00000024613.1"/>
    <property type="gene ID" value="ENSGMOG00000024809.1"/>
</dbReference>
<dbReference type="PANTHER" id="PTHR45749">
    <property type="match status" value="1"/>
</dbReference>
<dbReference type="SMART" id="SM00597">
    <property type="entry name" value="ZnF_TTF"/>
    <property type="match status" value="1"/>
</dbReference>
<feature type="domain" description="TTF-type" evidence="1">
    <location>
        <begin position="231"/>
        <end position="315"/>
    </location>
</feature>
<dbReference type="PANTHER" id="PTHR45749:SF35">
    <property type="entry name" value="AC-LIKE TRANSPOSASE-RELATED"/>
    <property type="match status" value="1"/>
</dbReference>
<dbReference type="GO" id="GO:0046983">
    <property type="term" value="F:protein dimerization activity"/>
    <property type="evidence" value="ECO:0007669"/>
    <property type="project" value="InterPro"/>
</dbReference>